<evidence type="ECO:0000313" key="4">
    <source>
        <dbReference type="EMBL" id="SPD11981.1"/>
    </source>
</evidence>
<dbReference type="AlphaFoldDB" id="A0A2N9FZ24"/>
<feature type="domain" description="Fungal lipase-type" evidence="2">
    <location>
        <begin position="13"/>
        <end position="172"/>
    </location>
</feature>
<organism evidence="3">
    <name type="scientific">Fagus sylvatica</name>
    <name type="common">Beechnut</name>
    <dbReference type="NCBI Taxonomy" id="28930"/>
    <lineage>
        <taxon>Eukaryota</taxon>
        <taxon>Viridiplantae</taxon>
        <taxon>Streptophyta</taxon>
        <taxon>Embryophyta</taxon>
        <taxon>Tracheophyta</taxon>
        <taxon>Spermatophyta</taxon>
        <taxon>Magnoliopsida</taxon>
        <taxon>eudicotyledons</taxon>
        <taxon>Gunneridae</taxon>
        <taxon>Pentapetalae</taxon>
        <taxon>rosids</taxon>
        <taxon>fabids</taxon>
        <taxon>Fagales</taxon>
        <taxon>Fagaceae</taxon>
        <taxon>Fagus</taxon>
    </lineage>
</organism>
<dbReference type="InterPro" id="IPR044819">
    <property type="entry name" value="OBL-like"/>
</dbReference>
<sequence length="277" mass="32566">MFQDTMDDPNLIVVAFRGTHPFDPEDWRTDVDLSWFELEGVGKIHSGFMKALGLQKDKGWPKEIEQGNNQRQFAYYEIRQRLRDLLQKNEKAKFIVTGHSLGAALAILFLTVLAKHEEEWLMDKLEGVYTFGQPRVGDSQMGDYMKKKLKQYNVRYLRFVYCNDIVPRIPYDDETRFFTHFGPCLYYNSFYKGKVLPEEPNKNYFSVSWAIYKYLNAVWELIRSFIIPYMMGPEYKEGWLMTMMRMIGLVIPGFADHCPQDYVNATRLGSLPPCLHQ</sequence>
<reference evidence="3" key="1">
    <citation type="submission" date="2018-02" db="EMBL/GenBank/DDBJ databases">
        <authorList>
            <person name="Cohen D.B."/>
            <person name="Kent A.D."/>
        </authorList>
    </citation>
    <scope>NUCLEOTIDE SEQUENCE</scope>
</reference>
<evidence type="ECO:0000259" key="2">
    <source>
        <dbReference type="Pfam" id="PF01764"/>
    </source>
</evidence>
<dbReference type="GO" id="GO:0004806">
    <property type="term" value="F:triacylglycerol lipase activity"/>
    <property type="evidence" value="ECO:0007669"/>
    <property type="project" value="InterPro"/>
</dbReference>
<dbReference type="CDD" id="cd00519">
    <property type="entry name" value="Lipase_3"/>
    <property type="match status" value="1"/>
</dbReference>
<dbReference type="Pfam" id="PF01764">
    <property type="entry name" value="Lipase_3"/>
    <property type="match status" value="1"/>
</dbReference>
<dbReference type="PANTHER" id="PTHR46086:SF4">
    <property type="entry name" value="ALPHA_BETA-HYDROLASES SUPERFAMILY PROTEIN"/>
    <property type="match status" value="1"/>
</dbReference>
<keyword evidence="1" id="KW-0378">Hydrolase</keyword>
<dbReference type="GO" id="GO:0006629">
    <property type="term" value="P:lipid metabolic process"/>
    <property type="evidence" value="ECO:0007669"/>
    <property type="project" value="InterPro"/>
</dbReference>
<protein>
    <recommendedName>
        <fullName evidence="2">Fungal lipase-type domain-containing protein</fullName>
    </recommendedName>
</protein>
<dbReference type="EMBL" id="OIVN01001302">
    <property type="protein sequence ID" value="SPC92340.1"/>
    <property type="molecule type" value="Genomic_DNA"/>
</dbReference>
<evidence type="ECO:0000313" key="3">
    <source>
        <dbReference type="EMBL" id="SPC92340.1"/>
    </source>
</evidence>
<gene>
    <name evidence="3" type="ORF">FSB_LOCUS20222</name>
    <name evidence="4" type="ORF">FSB_LOCUS39863</name>
</gene>
<accession>A0A2N9FZ24</accession>
<name>A0A2N9FZ24_FAGSY</name>
<dbReference type="SUPFAM" id="SSF53474">
    <property type="entry name" value="alpha/beta-Hydrolases"/>
    <property type="match status" value="1"/>
</dbReference>
<dbReference type="Gene3D" id="3.40.50.1820">
    <property type="entry name" value="alpha/beta hydrolase"/>
    <property type="match status" value="1"/>
</dbReference>
<proteinExistence type="predicted"/>
<dbReference type="EMBL" id="OIVN01003545">
    <property type="protein sequence ID" value="SPD11981.1"/>
    <property type="molecule type" value="Genomic_DNA"/>
</dbReference>
<dbReference type="PANTHER" id="PTHR46086">
    <property type="entry name" value="ALPHA/BETA-HYDROLASES SUPERFAMILY PROTEIN"/>
    <property type="match status" value="1"/>
</dbReference>
<dbReference type="InterPro" id="IPR029058">
    <property type="entry name" value="AB_hydrolase_fold"/>
</dbReference>
<evidence type="ECO:0000256" key="1">
    <source>
        <dbReference type="ARBA" id="ARBA00022801"/>
    </source>
</evidence>
<dbReference type="InterPro" id="IPR002921">
    <property type="entry name" value="Fungal_lipase-type"/>
</dbReference>